<evidence type="ECO:0000256" key="1">
    <source>
        <dbReference type="ARBA" id="ARBA00022574"/>
    </source>
</evidence>
<dbReference type="GO" id="GO:0004672">
    <property type="term" value="F:protein kinase activity"/>
    <property type="evidence" value="ECO:0007669"/>
    <property type="project" value="InterPro"/>
</dbReference>
<dbReference type="PANTHER" id="PTHR44019:SF8">
    <property type="entry name" value="POC1 CENTRIOLAR PROTEIN HOMOLOG"/>
    <property type="match status" value="1"/>
</dbReference>
<dbReference type="EMBL" id="QMEY01000015">
    <property type="protein sequence ID" value="RBQ16652.1"/>
    <property type="molecule type" value="Genomic_DNA"/>
</dbReference>
<dbReference type="InterPro" id="IPR000719">
    <property type="entry name" value="Prot_kinase_dom"/>
</dbReference>
<feature type="repeat" description="WD" evidence="3">
    <location>
        <begin position="832"/>
        <end position="858"/>
    </location>
</feature>
<dbReference type="InterPro" id="IPR001680">
    <property type="entry name" value="WD40_rpt"/>
</dbReference>
<feature type="transmembrane region" description="Helical" evidence="5">
    <location>
        <begin position="498"/>
        <end position="520"/>
    </location>
</feature>
<feature type="repeat" description="WD" evidence="3">
    <location>
        <begin position="1084"/>
        <end position="1125"/>
    </location>
</feature>
<name>A0A366LTW6_9ACTN</name>
<evidence type="ECO:0000313" key="8">
    <source>
        <dbReference type="Proteomes" id="UP000253303"/>
    </source>
</evidence>
<dbReference type="PANTHER" id="PTHR44019">
    <property type="entry name" value="WD REPEAT-CONTAINING PROTEIN 55"/>
    <property type="match status" value="1"/>
</dbReference>
<evidence type="ECO:0000313" key="7">
    <source>
        <dbReference type="EMBL" id="RBQ16652.1"/>
    </source>
</evidence>
<dbReference type="InterPro" id="IPR050505">
    <property type="entry name" value="WDR55/POC1"/>
</dbReference>
<gene>
    <name evidence="7" type="ORF">DP939_28590</name>
</gene>
<feature type="repeat" description="WD" evidence="3">
    <location>
        <begin position="799"/>
        <end position="830"/>
    </location>
</feature>
<dbReference type="InterPro" id="IPR011047">
    <property type="entry name" value="Quinoprotein_ADH-like_sf"/>
</dbReference>
<keyword evidence="5" id="KW-0812">Transmembrane</keyword>
<dbReference type="InterPro" id="IPR015943">
    <property type="entry name" value="WD40/YVTN_repeat-like_dom_sf"/>
</dbReference>
<reference evidence="7 8" key="1">
    <citation type="submission" date="2018-06" db="EMBL/GenBank/DDBJ databases">
        <title>Sphaerisporangium craniellae sp. nov., isolated from a marine sponge in the South China Sea.</title>
        <authorList>
            <person name="Li L."/>
        </authorList>
    </citation>
    <scope>NUCLEOTIDE SEQUENCE [LARGE SCALE GENOMIC DNA]</scope>
    <source>
        <strain evidence="7 8">LHW63015</strain>
    </source>
</reference>
<dbReference type="Gene3D" id="2.130.10.10">
    <property type="entry name" value="YVTN repeat-like/Quinoprotein amine dehydrogenase"/>
    <property type="match status" value="4"/>
</dbReference>
<keyword evidence="5" id="KW-0472">Membrane</keyword>
<dbReference type="SUPFAM" id="SSF50998">
    <property type="entry name" value="Quinoprotein alcohol dehydrogenase-like"/>
    <property type="match status" value="2"/>
</dbReference>
<sequence length="1205" mass="128618">MRKRDVRSTTAGAGPSSRAGAAPPPAASERPSPWPHVRVPATMRALLGEDPHTVGGYWLAGRLGQGGQGVVYEAYDGEGTRVALKLLHADSGRTQLDRFAREVEAARRVASFCTARVLNADLTGPRPYIVSEYVSGPSLRTAVRDGRSFAGDDLHRLATAIATALAAVHEAGVIHRDLKPDNVLLGPDGPRVIDFGIARTEEMSVTSTGLIAGTPAYMPPESFSGQRAGAPGDVFAWGAVMLFAARGTDAFSGDSAAVVIHQVLSATPDLDGLPPALRPLVAAALAKEPQARPTARELLLALVSGNGEATGLLRAGSERARQIASDDGLDPALGAIAEDAYTALPEEQRRLVPGVFLRLLTLDEYDMETTRPVPVAELEYGGQDLRAILRAFSYMLSEREGQMVLTRPAVLRAWPRLRGWVSAERPGLAVVGQLSQAARHWDDNGRGDGDLLRGSRLQAVESWAVSERRHVTLTRLERDFLDSSRRALARSRKMRRGALVTLVTLLVVALAGAVSAVSAAGEANRERKRAEAQKRQALSRQLATQSVRLVGTEPTVGHLLAVTAWRLAPTKEARHSLRNALAGPAVFTRPGPALALAFSPDGRVLATNGDDEGVVTLRDPVTHRPTGSLTGQKQMVTEVAFSSDGRLVAAAAEDVRIWDATTHEQLGKPLRGGGTVAFSPDGRLLATGGDKVRLWDVATRTQVGDALPGANAVAFSPDGRLLAVHSSRETEAQVWDVASRRQVALLEAHLSPSGISHLAFSPDGKRLVTSSHALRLWDVATWRPIGKPLMNRQIGGIRVAFSPDGSVLATTSDGGRARLWDLTTREELGPRLAGHTIGLYSVAFSPDGKLLAAGGFDGLRLWNPFTHRQLGAPLPTAGTTARAATFSSDRRSILTSDARQVRLWDLASRTPIFTIRPGQPINRAVRSPDGGTLAIGLESELTWWDVADRRQVSSVRTPRHVIGPAAYSPDGRILAIALTPDSQADAKPEIWLFDARSHRRIGRIVRPENIAQLVISPDGRYLTAVDIGENAQLWELSTQAEAGPPISRAKSVAFSPDVRTLAVAGNAGTRLIDLASRKQLGRDLGGHSGVITAVAFSADGGTLATASDDKSVRLWDVATQEQVGAALPGRSRVSQVEFGDGVLATVNDDDTFRVWGVAEPADLVATACARAGRTLSAGEWEQYLPGEPFQTVCVPSRATGPRRRE</sequence>
<dbReference type="Pfam" id="PF00069">
    <property type="entry name" value="Pkinase"/>
    <property type="match status" value="1"/>
</dbReference>
<dbReference type="PROSITE" id="PS50294">
    <property type="entry name" value="WD_REPEATS_REGION"/>
    <property type="match status" value="1"/>
</dbReference>
<comment type="caution">
    <text evidence="7">The sequence shown here is derived from an EMBL/GenBank/DDBJ whole genome shotgun (WGS) entry which is preliminary data.</text>
</comment>
<proteinExistence type="predicted"/>
<dbReference type="SMART" id="SM00220">
    <property type="entry name" value="S_TKc"/>
    <property type="match status" value="1"/>
</dbReference>
<accession>A0A366LTW6</accession>
<dbReference type="Gene3D" id="1.10.510.10">
    <property type="entry name" value="Transferase(Phosphotransferase) domain 1"/>
    <property type="match status" value="1"/>
</dbReference>
<keyword evidence="2" id="KW-0677">Repeat</keyword>
<organism evidence="7 8">
    <name type="scientific">Spongiactinospora rosea</name>
    <dbReference type="NCBI Taxonomy" id="2248750"/>
    <lineage>
        <taxon>Bacteria</taxon>
        <taxon>Bacillati</taxon>
        <taxon>Actinomycetota</taxon>
        <taxon>Actinomycetes</taxon>
        <taxon>Streptosporangiales</taxon>
        <taxon>Streptosporangiaceae</taxon>
        <taxon>Spongiactinospora</taxon>
    </lineage>
</organism>
<dbReference type="Gene3D" id="3.30.200.20">
    <property type="entry name" value="Phosphorylase Kinase, domain 1"/>
    <property type="match status" value="1"/>
</dbReference>
<dbReference type="CDD" id="cd14014">
    <property type="entry name" value="STKc_PknB_like"/>
    <property type="match status" value="1"/>
</dbReference>
<dbReference type="InterPro" id="IPR019775">
    <property type="entry name" value="WD40_repeat_CS"/>
</dbReference>
<dbReference type="Pfam" id="PF00400">
    <property type="entry name" value="WD40"/>
    <property type="match status" value="6"/>
</dbReference>
<dbReference type="InterPro" id="IPR011009">
    <property type="entry name" value="Kinase-like_dom_sf"/>
</dbReference>
<dbReference type="SMART" id="SM00320">
    <property type="entry name" value="WD40"/>
    <property type="match status" value="12"/>
</dbReference>
<evidence type="ECO:0000256" key="3">
    <source>
        <dbReference type="PROSITE-ProRule" id="PRU00221"/>
    </source>
</evidence>
<dbReference type="PROSITE" id="PS00108">
    <property type="entry name" value="PROTEIN_KINASE_ST"/>
    <property type="match status" value="1"/>
</dbReference>
<dbReference type="PROSITE" id="PS50011">
    <property type="entry name" value="PROTEIN_KINASE_DOM"/>
    <property type="match status" value="1"/>
</dbReference>
<dbReference type="GO" id="GO:0005524">
    <property type="term" value="F:ATP binding"/>
    <property type="evidence" value="ECO:0007669"/>
    <property type="project" value="InterPro"/>
</dbReference>
<dbReference type="Pfam" id="PF20703">
    <property type="entry name" value="nSTAND1"/>
    <property type="match status" value="1"/>
</dbReference>
<dbReference type="SUPFAM" id="SSF56112">
    <property type="entry name" value="Protein kinase-like (PK-like)"/>
    <property type="match status" value="1"/>
</dbReference>
<dbReference type="InterPro" id="IPR049052">
    <property type="entry name" value="nSTAND1"/>
</dbReference>
<dbReference type="PROSITE" id="PS00678">
    <property type="entry name" value="WD_REPEATS_1"/>
    <property type="match status" value="1"/>
</dbReference>
<evidence type="ECO:0000259" key="6">
    <source>
        <dbReference type="PROSITE" id="PS50011"/>
    </source>
</evidence>
<dbReference type="CDD" id="cd00200">
    <property type="entry name" value="WD40"/>
    <property type="match status" value="2"/>
</dbReference>
<dbReference type="InterPro" id="IPR008271">
    <property type="entry name" value="Ser/Thr_kinase_AS"/>
</dbReference>
<dbReference type="PROSITE" id="PS50082">
    <property type="entry name" value="WD_REPEATS_2"/>
    <property type="match status" value="3"/>
</dbReference>
<dbReference type="AlphaFoldDB" id="A0A366LTW6"/>
<keyword evidence="1 3" id="KW-0853">WD repeat</keyword>
<feature type="region of interest" description="Disordered" evidence="4">
    <location>
        <begin position="1"/>
        <end position="36"/>
    </location>
</feature>
<feature type="compositionally biased region" description="Low complexity" evidence="4">
    <location>
        <begin position="11"/>
        <end position="31"/>
    </location>
</feature>
<keyword evidence="8" id="KW-1185">Reference proteome</keyword>
<evidence type="ECO:0000256" key="5">
    <source>
        <dbReference type="SAM" id="Phobius"/>
    </source>
</evidence>
<protein>
    <recommendedName>
        <fullName evidence="6">Protein kinase domain-containing protein</fullName>
    </recommendedName>
</protein>
<evidence type="ECO:0000256" key="4">
    <source>
        <dbReference type="SAM" id="MobiDB-lite"/>
    </source>
</evidence>
<feature type="domain" description="Protein kinase" evidence="6">
    <location>
        <begin position="57"/>
        <end position="303"/>
    </location>
</feature>
<evidence type="ECO:0000256" key="2">
    <source>
        <dbReference type="ARBA" id="ARBA00022737"/>
    </source>
</evidence>
<keyword evidence="5" id="KW-1133">Transmembrane helix</keyword>
<dbReference type="Proteomes" id="UP000253303">
    <property type="component" value="Unassembled WGS sequence"/>
</dbReference>